<feature type="transmembrane region" description="Helical" evidence="7">
    <location>
        <begin position="80"/>
        <end position="100"/>
    </location>
</feature>
<dbReference type="GO" id="GO:0016020">
    <property type="term" value="C:membrane"/>
    <property type="evidence" value="ECO:0007669"/>
    <property type="project" value="UniProtKB-SubCell"/>
</dbReference>
<comment type="subcellular location">
    <subcellularLocation>
        <location evidence="1">Membrane</location>
        <topology evidence="1">Multi-pass membrane protein</topology>
    </subcellularLocation>
</comment>
<accession>A0ABD2G4W6</accession>
<comment type="similarity">
    <text evidence="2">Belongs to the TMEM19 family.</text>
</comment>
<dbReference type="PANTHER" id="PTHR13353:SF5">
    <property type="entry name" value="TRANSMEMBRANE PROTEIN 19"/>
    <property type="match status" value="1"/>
</dbReference>
<evidence type="ECO:0000256" key="3">
    <source>
        <dbReference type="ARBA" id="ARBA00014258"/>
    </source>
</evidence>
<evidence type="ECO:0000256" key="5">
    <source>
        <dbReference type="ARBA" id="ARBA00022989"/>
    </source>
</evidence>
<dbReference type="EMBL" id="JBIYXZ010002083">
    <property type="protein sequence ID" value="KAL3048625.1"/>
    <property type="molecule type" value="Genomic_DNA"/>
</dbReference>
<feature type="transmembrane region" description="Helical" evidence="7">
    <location>
        <begin position="376"/>
        <end position="394"/>
    </location>
</feature>
<gene>
    <name evidence="8" type="ORF">OYC64_007221</name>
</gene>
<keyword evidence="4 7" id="KW-0812">Transmembrane</keyword>
<comment type="caution">
    <text evidence="8">The sequence shown here is derived from an EMBL/GenBank/DDBJ whole genome shotgun (WGS) entry which is preliminary data.</text>
</comment>
<sequence length="396" mass="43551">MCVYTRFEASVSPFSQICTHVFEVLRGKDTPAFHKERYCINWTISVNSRWLRGYLLCVCLSMTPDQDLLLKESLKMMTDMIILCATLALSLFFWVLSLTISTYSGTLQPVSPWRWLFSILVPLMLTSRALKRKSLNYSGALGALLVGFVLTMANYSFFSSLLAFFLTSSKLTRWGGAQKKRIDADYKEGGQRNWIQVFCNGGVPTELALLYMIEVGPGEIPIDFSKQYTASWMCLSLLGALACSTGDTWSSEVGPMLSQSQPRLITTWKEVPAGTNGGVTTVGLLASFLGGLTVGVAYYVTQLLFVGDLNMADPQWPVMVYAGMAGLLGSMLDSFLGAHMQYSGFDASIGKVVSYESATTTRICGKPILDNNAVNLFTSVIIALVLPGLAWGMWPR</sequence>
<evidence type="ECO:0000256" key="7">
    <source>
        <dbReference type="SAM" id="Phobius"/>
    </source>
</evidence>
<keyword evidence="9" id="KW-1185">Reference proteome</keyword>
<dbReference type="AlphaFoldDB" id="A0ABD2G4W6"/>
<keyword evidence="5 7" id="KW-1133">Transmembrane helix</keyword>
<feature type="transmembrane region" description="Helical" evidence="7">
    <location>
        <begin position="284"/>
        <end position="306"/>
    </location>
</feature>
<dbReference type="InterPro" id="IPR002794">
    <property type="entry name" value="DUF92_TMEM19"/>
</dbReference>
<name>A0ABD2G4W6_PAGBO</name>
<feature type="transmembrane region" description="Helical" evidence="7">
    <location>
        <begin position="142"/>
        <end position="166"/>
    </location>
</feature>
<proteinExistence type="inferred from homology"/>
<protein>
    <recommendedName>
        <fullName evidence="3">Transmembrane protein 19</fullName>
    </recommendedName>
</protein>
<reference evidence="8 9" key="1">
    <citation type="journal article" date="2022" name="G3 (Bethesda)">
        <title>Evaluating Illumina-, Nanopore-, and PacBio-based genome assembly strategies with the bald notothen, Trematomus borchgrevinki.</title>
        <authorList>
            <person name="Rayamajhi N."/>
            <person name="Cheng C.C."/>
            <person name="Catchen J.M."/>
        </authorList>
    </citation>
    <scope>NUCLEOTIDE SEQUENCE [LARGE SCALE GENOMIC DNA]</scope>
    <source>
        <strain evidence="8">AGRC-2024</strain>
    </source>
</reference>
<dbReference type="Pfam" id="PF01940">
    <property type="entry name" value="DUF92"/>
    <property type="match status" value="1"/>
</dbReference>
<evidence type="ECO:0000256" key="4">
    <source>
        <dbReference type="ARBA" id="ARBA00022692"/>
    </source>
</evidence>
<dbReference type="Proteomes" id="UP001619887">
    <property type="component" value="Unassembled WGS sequence"/>
</dbReference>
<evidence type="ECO:0000256" key="6">
    <source>
        <dbReference type="ARBA" id="ARBA00023136"/>
    </source>
</evidence>
<evidence type="ECO:0000313" key="9">
    <source>
        <dbReference type="Proteomes" id="UP001619887"/>
    </source>
</evidence>
<keyword evidence="6 7" id="KW-0472">Membrane</keyword>
<organism evidence="8 9">
    <name type="scientific">Pagothenia borchgrevinki</name>
    <name type="common">Bald rockcod</name>
    <name type="synonym">Trematomus borchgrevinki</name>
    <dbReference type="NCBI Taxonomy" id="8213"/>
    <lineage>
        <taxon>Eukaryota</taxon>
        <taxon>Metazoa</taxon>
        <taxon>Chordata</taxon>
        <taxon>Craniata</taxon>
        <taxon>Vertebrata</taxon>
        <taxon>Euteleostomi</taxon>
        <taxon>Actinopterygii</taxon>
        <taxon>Neopterygii</taxon>
        <taxon>Teleostei</taxon>
        <taxon>Neoteleostei</taxon>
        <taxon>Acanthomorphata</taxon>
        <taxon>Eupercaria</taxon>
        <taxon>Perciformes</taxon>
        <taxon>Notothenioidei</taxon>
        <taxon>Nototheniidae</taxon>
        <taxon>Pagothenia</taxon>
    </lineage>
</organism>
<dbReference type="PANTHER" id="PTHR13353">
    <property type="entry name" value="TRANSMEMBRANE PROTEIN 19"/>
    <property type="match status" value="1"/>
</dbReference>
<evidence type="ECO:0000256" key="1">
    <source>
        <dbReference type="ARBA" id="ARBA00004141"/>
    </source>
</evidence>
<reference evidence="8 9" key="2">
    <citation type="journal article" date="2024" name="G3 (Bethesda)">
        <title>The genome of the cryopelagic Antarctic bald notothen, Trematomus borchgrevinki.</title>
        <authorList>
            <person name="Rayamajhi N."/>
            <person name="Rivera-Colon A.G."/>
            <person name="Minhas B.F."/>
            <person name="Cheng C.C."/>
            <person name="Catchen J.M."/>
        </authorList>
    </citation>
    <scope>NUCLEOTIDE SEQUENCE [LARGE SCALE GENOMIC DNA]</scope>
    <source>
        <strain evidence="8">AGRC-2024</strain>
    </source>
</reference>
<evidence type="ECO:0000313" key="8">
    <source>
        <dbReference type="EMBL" id="KAL3048625.1"/>
    </source>
</evidence>
<evidence type="ECO:0000256" key="2">
    <source>
        <dbReference type="ARBA" id="ARBA00009012"/>
    </source>
</evidence>
<feature type="transmembrane region" description="Helical" evidence="7">
    <location>
        <begin position="318"/>
        <end position="338"/>
    </location>
</feature>